<dbReference type="GeneID" id="111086543"/>
<dbReference type="Proteomes" id="UP000694941">
    <property type="component" value="Unplaced"/>
</dbReference>
<evidence type="ECO:0000256" key="2">
    <source>
        <dbReference type="ARBA" id="ARBA00022801"/>
    </source>
</evidence>
<feature type="domain" description="Uracil-DNA glycosylase-like" evidence="5">
    <location>
        <begin position="140"/>
        <end position="258"/>
    </location>
</feature>
<dbReference type="CDD" id="cd10028">
    <property type="entry name" value="UDG-F2_TDG_MUG"/>
    <property type="match status" value="1"/>
</dbReference>
<keyword evidence="2" id="KW-0378">Hydrolase</keyword>
<evidence type="ECO:0000259" key="5">
    <source>
        <dbReference type="Pfam" id="PF03167"/>
    </source>
</evidence>
<feature type="compositionally biased region" description="Polar residues" evidence="4">
    <location>
        <begin position="56"/>
        <end position="66"/>
    </location>
</feature>
<gene>
    <name evidence="7" type="primary">LOC111086543</name>
</gene>
<evidence type="ECO:0000256" key="4">
    <source>
        <dbReference type="SAM" id="MobiDB-lite"/>
    </source>
</evidence>
<evidence type="ECO:0000256" key="3">
    <source>
        <dbReference type="ARBA" id="ARBA00023204"/>
    </source>
</evidence>
<feature type="region of interest" description="Disordered" evidence="4">
    <location>
        <begin position="1"/>
        <end position="66"/>
    </location>
</feature>
<protein>
    <submittedName>
        <fullName evidence="7">G/T mismatch-specific thymine DNA glycosylase-like</fullName>
    </submittedName>
</protein>
<feature type="compositionally biased region" description="Polar residues" evidence="4">
    <location>
        <begin position="19"/>
        <end position="39"/>
    </location>
</feature>
<evidence type="ECO:0000256" key="1">
    <source>
        <dbReference type="ARBA" id="ARBA00022763"/>
    </source>
</evidence>
<reference evidence="7" key="1">
    <citation type="submission" date="2025-08" db="UniProtKB">
        <authorList>
            <consortium name="RefSeq"/>
        </authorList>
    </citation>
    <scope>IDENTIFICATION</scope>
    <source>
        <tissue evidence="7">Muscle</tissue>
    </source>
</reference>
<proteinExistence type="predicted"/>
<keyword evidence="1" id="KW-0227">DNA damage</keyword>
<name>A0ABM1SP94_LIMPO</name>
<dbReference type="Gene3D" id="3.40.470.10">
    <property type="entry name" value="Uracil-DNA glycosylase-like domain"/>
    <property type="match status" value="1"/>
</dbReference>
<dbReference type="InterPro" id="IPR015637">
    <property type="entry name" value="MUG/TDG"/>
</dbReference>
<dbReference type="InterPro" id="IPR036895">
    <property type="entry name" value="Uracil-DNA_glycosylase-like_sf"/>
</dbReference>
<dbReference type="PANTHER" id="PTHR12159:SF9">
    <property type="entry name" value="G_T MISMATCH-SPECIFIC THYMINE DNA GLYCOSYLASE"/>
    <property type="match status" value="1"/>
</dbReference>
<dbReference type="SUPFAM" id="SSF52141">
    <property type="entry name" value="Uracil-DNA glycosylase-like"/>
    <property type="match status" value="1"/>
</dbReference>
<evidence type="ECO:0000313" key="6">
    <source>
        <dbReference type="Proteomes" id="UP000694941"/>
    </source>
</evidence>
<dbReference type="RefSeq" id="XP_022245450.1">
    <property type="nucleotide sequence ID" value="XM_022389742.1"/>
</dbReference>
<organism evidence="6 7">
    <name type="scientific">Limulus polyphemus</name>
    <name type="common">Atlantic horseshoe crab</name>
    <dbReference type="NCBI Taxonomy" id="6850"/>
    <lineage>
        <taxon>Eukaryota</taxon>
        <taxon>Metazoa</taxon>
        <taxon>Ecdysozoa</taxon>
        <taxon>Arthropoda</taxon>
        <taxon>Chelicerata</taxon>
        <taxon>Merostomata</taxon>
        <taxon>Xiphosura</taxon>
        <taxon>Limulidae</taxon>
        <taxon>Limulus</taxon>
    </lineage>
</organism>
<keyword evidence="3" id="KW-0234">DNA repair</keyword>
<dbReference type="InterPro" id="IPR005122">
    <property type="entry name" value="Uracil-DNA_glycosylase-like"/>
</dbReference>
<keyword evidence="6" id="KW-1185">Reference proteome</keyword>
<dbReference type="Pfam" id="PF03167">
    <property type="entry name" value="UDG"/>
    <property type="match status" value="1"/>
</dbReference>
<dbReference type="PANTHER" id="PTHR12159">
    <property type="entry name" value="G/T AND G/U MISMATCH-SPECIFIC DNA GLYCOSYLASE"/>
    <property type="match status" value="1"/>
</dbReference>
<accession>A0ABM1SP94</accession>
<sequence>MFQSYNGVYIKQEPREESGTSSSNHMFDAQSHYTSPNHENSFEGKGSATEAANGIPESSLSAGCSKSTCNELTQEEEFNETRNKEAREIKMEKNETRSKLGLPKKRKKVGKITDCFKQTKKVDRFNGMPEEDVLHRKLPDHLAENLDIVIIGFNPGLCAAYRGHHYAGPGNHFWKCLFLSGLIPQPMTAMDDYKLIEHGIGFTNIVERTTRSSADLSKKELKEGAAVLVKKLQTISPKIAVFNGKGIYEIFCGKKNFKLGMQPECIENSNIRIFVMKCYLINMQKKA</sequence>
<evidence type="ECO:0000313" key="7">
    <source>
        <dbReference type="RefSeq" id="XP_022245450.1"/>
    </source>
</evidence>